<keyword evidence="2" id="KW-1185">Reference proteome</keyword>
<name>A0ABW9GV12_9GAMM</name>
<dbReference type="Proteomes" id="UP001630969">
    <property type="component" value="Unassembled WGS sequence"/>
</dbReference>
<evidence type="ECO:0008006" key="3">
    <source>
        <dbReference type="Google" id="ProtNLM"/>
    </source>
</evidence>
<dbReference type="EMBL" id="JBGXBU010000013">
    <property type="protein sequence ID" value="MFM4895001.1"/>
    <property type="molecule type" value="Genomic_DNA"/>
</dbReference>
<accession>A0ABW9GV12</accession>
<reference evidence="1 2" key="1">
    <citation type="submission" date="2024-09" db="EMBL/GenBank/DDBJ databases">
        <title>Aeromonas strains Genome sequencing and assembly.</title>
        <authorList>
            <person name="Hu X."/>
            <person name="Tang B."/>
        </authorList>
    </citation>
    <scope>NUCLEOTIDE SEQUENCE [LARGE SCALE GENOMIC DNA]</scope>
    <source>
        <strain evidence="1 2">NB23SCDHY001</strain>
    </source>
</reference>
<evidence type="ECO:0000313" key="2">
    <source>
        <dbReference type="Proteomes" id="UP001630969"/>
    </source>
</evidence>
<dbReference type="RefSeq" id="WP_408791915.1">
    <property type="nucleotide sequence ID" value="NZ_JBGXBU010000013.1"/>
</dbReference>
<comment type="caution">
    <text evidence="1">The sequence shown here is derived from an EMBL/GenBank/DDBJ whole genome shotgun (WGS) entry which is preliminary data.</text>
</comment>
<organism evidence="1 2">
    <name type="scientific">Aeromonas bivalvium</name>
    <dbReference type="NCBI Taxonomy" id="440079"/>
    <lineage>
        <taxon>Bacteria</taxon>
        <taxon>Pseudomonadati</taxon>
        <taxon>Pseudomonadota</taxon>
        <taxon>Gammaproteobacteria</taxon>
        <taxon>Aeromonadales</taxon>
        <taxon>Aeromonadaceae</taxon>
        <taxon>Aeromonas</taxon>
    </lineage>
</organism>
<protein>
    <recommendedName>
        <fullName evidence="3">DUF4340 domain-containing protein</fullName>
    </recommendedName>
</protein>
<proteinExistence type="predicted"/>
<sequence length="151" mass="16783">MVKLSRKGWNNVIIVAVLAVIVLLHRLEQAQQENSAQRHHGLLPDSVVVLSWQGPSWRVERIGQGWRSVPDLGLDSSALAGRIAQWQGWQLPSSDPLRGAPVEVAVWLAGQGEPMTLALYQDNGRYAVHLAQDRWLALSADQYRDLLKPAP</sequence>
<evidence type="ECO:0000313" key="1">
    <source>
        <dbReference type="EMBL" id="MFM4895001.1"/>
    </source>
</evidence>
<gene>
    <name evidence="1" type="ORF">ACEUDJ_19345</name>
</gene>
<dbReference type="GeneID" id="97222300"/>